<dbReference type="NCBIfam" id="NF003814">
    <property type="entry name" value="PRK05406.1-3"/>
    <property type="match status" value="1"/>
</dbReference>
<dbReference type="GO" id="GO:0005975">
    <property type="term" value="P:carbohydrate metabolic process"/>
    <property type="evidence" value="ECO:0007669"/>
    <property type="project" value="InterPro"/>
</dbReference>
<organism evidence="2 3">
    <name type="scientific">Paenibacillus mucilaginosus (strain KNP414)</name>
    <dbReference type="NCBI Taxonomy" id="1036673"/>
    <lineage>
        <taxon>Bacteria</taxon>
        <taxon>Bacillati</taxon>
        <taxon>Bacillota</taxon>
        <taxon>Bacilli</taxon>
        <taxon>Bacillales</taxon>
        <taxon>Paenibacillaceae</taxon>
        <taxon>Paenibacillus</taxon>
    </lineage>
</organism>
<proteinExistence type="inferred from homology"/>
<evidence type="ECO:0000256" key="1">
    <source>
        <dbReference type="HAMAP-Rule" id="MF_00691"/>
    </source>
</evidence>
<keyword evidence="1" id="KW-0547">Nucleotide-binding</keyword>
<dbReference type="HOGENOM" id="CLU_069535_0_0_9"/>
<dbReference type="HAMAP" id="MF_00691">
    <property type="entry name" value="PxpA"/>
    <property type="match status" value="1"/>
</dbReference>
<keyword evidence="1" id="KW-0378">Hydrolase</keyword>
<evidence type="ECO:0000313" key="3">
    <source>
        <dbReference type="Proteomes" id="UP000006620"/>
    </source>
</evidence>
<dbReference type="InterPro" id="IPR005501">
    <property type="entry name" value="LamB/YcsF/PxpA-like"/>
</dbReference>
<dbReference type="CDD" id="cd10787">
    <property type="entry name" value="LamB_YcsF_like"/>
    <property type="match status" value="1"/>
</dbReference>
<comment type="similarity">
    <text evidence="1">Belongs to the LamB/PxpA family.</text>
</comment>
<reference evidence="3" key="1">
    <citation type="submission" date="2011-06" db="EMBL/GenBank/DDBJ databases">
        <title>Complete genome sequence of Paenibacillus mucilaginosus KNP414.</title>
        <authorList>
            <person name="Wang J."/>
            <person name="Hu S."/>
            <person name="Hu X."/>
            <person name="Zhang B."/>
            <person name="Dong D."/>
            <person name="Zhang S."/>
            <person name="Zhao K."/>
            <person name="Wu D."/>
        </authorList>
    </citation>
    <scope>NUCLEOTIDE SEQUENCE [LARGE SCALE GENOMIC DNA]</scope>
    <source>
        <strain evidence="3">KNP414</strain>
    </source>
</reference>
<dbReference type="EMBL" id="CP002869">
    <property type="protein sequence ID" value="AEI45380.1"/>
    <property type="molecule type" value="Genomic_DNA"/>
</dbReference>
<comment type="subunit">
    <text evidence="1">Forms a complex composed of PxpA, PxpB and PxpC.</text>
</comment>
<dbReference type="AlphaFoldDB" id="F8FGK3"/>
<accession>F8FGK3</accession>
<dbReference type="NCBIfam" id="NF003816">
    <property type="entry name" value="PRK05406.1-5"/>
    <property type="match status" value="1"/>
</dbReference>
<comment type="function">
    <text evidence="1">Catalyzes the cleavage of 5-oxoproline to form L-glutamate coupled to the hydrolysis of ATP to ADP and inorganic phosphate.</text>
</comment>
<gene>
    <name evidence="2" type="primary">ycsF</name>
    <name evidence="1" type="synonym">pxpA</name>
    <name evidence="2" type="ordered locus">KNP414_06862</name>
</gene>
<dbReference type="Gene3D" id="3.20.20.370">
    <property type="entry name" value="Glycoside hydrolase/deacetylase"/>
    <property type="match status" value="1"/>
</dbReference>
<name>F8FGK3_PAEMK</name>
<sequence length="261" mass="27839">MSAERKTIDLNGDMGESFGVYRLGADEQLVRVVTSANIACGFHAGDPQTMRATVRLCAENGTAVGAHPGLPDLAGFGRRNLAVTPQEVYDMVLYQAGALLGFARAEGVRMTHVKPHGALYNMAAVQRALAEAVAEAVYRLDPELVLYGLAGSELIAAAGRIGLRAAREVFADRSYEADGTLTPRSMPGAVLHESAEAEVQVIRMVKEGIVRCRTGEEIQLGADTVCIHGDGPEAVEMAVRIRKRLENEGIEVRPAGNVRSG</sequence>
<dbReference type="KEGG" id="pms:KNP414_06862"/>
<dbReference type="Pfam" id="PF03746">
    <property type="entry name" value="LamB_YcsF"/>
    <property type="match status" value="1"/>
</dbReference>
<comment type="catalytic activity">
    <reaction evidence="1">
        <text>5-oxo-L-proline + ATP + 2 H2O = L-glutamate + ADP + phosphate + H(+)</text>
        <dbReference type="Rhea" id="RHEA:10348"/>
        <dbReference type="ChEBI" id="CHEBI:15377"/>
        <dbReference type="ChEBI" id="CHEBI:15378"/>
        <dbReference type="ChEBI" id="CHEBI:29985"/>
        <dbReference type="ChEBI" id="CHEBI:30616"/>
        <dbReference type="ChEBI" id="CHEBI:43474"/>
        <dbReference type="ChEBI" id="CHEBI:58402"/>
        <dbReference type="ChEBI" id="CHEBI:456216"/>
        <dbReference type="EC" id="3.5.2.9"/>
    </reaction>
</comment>
<dbReference type="PANTHER" id="PTHR30292">
    <property type="entry name" value="UNCHARACTERIZED PROTEIN YBGL-RELATED"/>
    <property type="match status" value="1"/>
</dbReference>
<dbReference type="PATRIC" id="fig|1036673.3.peg.6404"/>
<dbReference type="EC" id="3.5.2.9" evidence="1"/>
<dbReference type="SUPFAM" id="SSF88713">
    <property type="entry name" value="Glycoside hydrolase/deacetylase"/>
    <property type="match status" value="1"/>
</dbReference>
<dbReference type="Proteomes" id="UP000006620">
    <property type="component" value="Chromosome"/>
</dbReference>
<protein>
    <recommendedName>
        <fullName evidence="1">5-oxoprolinase subunit A</fullName>
        <shortName evidence="1">5-OPase subunit A</shortName>
        <ecNumber evidence="1">3.5.2.9</ecNumber>
    </recommendedName>
    <alternativeName>
        <fullName evidence="1">5-oxoprolinase (ATP-hydrolyzing) subunit A</fullName>
    </alternativeName>
</protein>
<keyword evidence="1" id="KW-0067">ATP-binding</keyword>
<reference evidence="2 3" key="2">
    <citation type="journal article" date="2013" name="Genome Announc.">
        <title>Genome Sequence of Growth-Improving Paenibacillus mucilaginosus Strain KNP414.</title>
        <authorList>
            <person name="Lu J.J."/>
            <person name="Wang J.F."/>
            <person name="Hu X.F."/>
        </authorList>
    </citation>
    <scope>NUCLEOTIDE SEQUENCE [LARGE SCALE GENOMIC DNA]</scope>
    <source>
        <strain evidence="2 3">KNP414</strain>
    </source>
</reference>
<dbReference type="GO" id="GO:0005524">
    <property type="term" value="F:ATP binding"/>
    <property type="evidence" value="ECO:0007669"/>
    <property type="project" value="UniProtKB-UniRule"/>
</dbReference>
<evidence type="ECO:0000313" key="2">
    <source>
        <dbReference type="EMBL" id="AEI45380.1"/>
    </source>
</evidence>
<dbReference type="RefSeq" id="WP_013920524.1">
    <property type="nucleotide sequence ID" value="NC_015690.1"/>
</dbReference>
<dbReference type="PANTHER" id="PTHR30292:SF0">
    <property type="entry name" value="5-OXOPROLINASE SUBUNIT A"/>
    <property type="match status" value="1"/>
</dbReference>
<dbReference type="InterPro" id="IPR011330">
    <property type="entry name" value="Glyco_hydro/deAcase_b/a-brl"/>
</dbReference>
<dbReference type="GO" id="GO:0017168">
    <property type="term" value="F:5-oxoprolinase (ATP-hydrolyzing) activity"/>
    <property type="evidence" value="ECO:0007669"/>
    <property type="project" value="UniProtKB-UniRule"/>
</dbReference>